<evidence type="ECO:0000313" key="2">
    <source>
        <dbReference type="EMBL" id="TDB03552.1"/>
    </source>
</evidence>
<protein>
    <submittedName>
        <fullName evidence="1">Uncharacterized protein</fullName>
    </submittedName>
</protein>
<reference evidence="3 4" key="1">
    <citation type="journal article" date="2019" name="Nat. Microbiol.">
        <title>Genomic variation and strain-specific functional adaptation in the human gut microbiome during early life.</title>
        <authorList>
            <person name="Vatanen T."/>
            <person name="Plichta D.R."/>
            <person name="Somani J."/>
            <person name="Munch P.C."/>
            <person name="Arthur T.D."/>
            <person name="Hall A.B."/>
            <person name="Rudolf S."/>
            <person name="Oakeley E.J."/>
            <person name="Ke X."/>
            <person name="Young R.A."/>
            <person name="Haiser H.J."/>
            <person name="Kolde R."/>
            <person name="Yassour M."/>
            <person name="Luopajarvi K."/>
            <person name="Siljander H."/>
            <person name="Virtanen S.M."/>
            <person name="Ilonen J."/>
            <person name="Uibo R."/>
            <person name="Tillmann V."/>
            <person name="Mokurov S."/>
            <person name="Dorshakova N."/>
            <person name="Porter J.A."/>
            <person name="McHardy A.C."/>
            <person name="Lahdesmaki H."/>
            <person name="Vlamakis H."/>
            <person name="Huttenhower C."/>
            <person name="Knip M."/>
            <person name="Xavier R.J."/>
        </authorList>
    </citation>
    <scope>NUCLEOTIDE SEQUENCE [LARGE SCALE GENOMIC DNA]</scope>
    <source>
        <strain evidence="1 3">RJX1047</strain>
        <strain evidence="2 4">RJX1052</strain>
    </source>
</reference>
<sequence length="65" mass="7848">MNVFFIIPICFDKNQQTKLCVFQSEYREYLVFFRQILHRHCSTDIISINENTELHKKAVLWTCPP</sequence>
<evidence type="ECO:0000313" key="3">
    <source>
        <dbReference type="Proteomes" id="UP000294527"/>
    </source>
</evidence>
<accession>A0A4R4G915</accession>
<comment type="caution">
    <text evidence="1">The sequence shown here is derived from an EMBL/GenBank/DDBJ whole genome shotgun (WGS) entry which is preliminary data.</text>
</comment>
<dbReference type="AlphaFoldDB" id="A0A4R4G915"/>
<dbReference type="EMBL" id="SLTU01000003">
    <property type="protein sequence ID" value="TDA71597.1"/>
    <property type="molecule type" value="Genomic_DNA"/>
</dbReference>
<proteinExistence type="predicted"/>
<evidence type="ECO:0000313" key="1">
    <source>
        <dbReference type="EMBL" id="TDA71597.1"/>
    </source>
</evidence>
<dbReference type="EMBL" id="SLTX01000002">
    <property type="protein sequence ID" value="TDB03552.1"/>
    <property type="molecule type" value="Genomic_DNA"/>
</dbReference>
<dbReference type="Proteomes" id="UP000294527">
    <property type="component" value="Unassembled WGS sequence"/>
</dbReference>
<dbReference type="Proteomes" id="UP000294834">
    <property type="component" value="Unassembled WGS sequence"/>
</dbReference>
<evidence type="ECO:0000313" key="4">
    <source>
        <dbReference type="Proteomes" id="UP000294834"/>
    </source>
</evidence>
<name>A0A4R4G915_9BACT</name>
<gene>
    <name evidence="1" type="ORF">E1I98_22200</name>
    <name evidence="2" type="ORF">E1J06_20525</name>
</gene>
<organism evidence="1 3">
    <name type="scientific">Phocaeicola dorei</name>
    <dbReference type="NCBI Taxonomy" id="357276"/>
    <lineage>
        <taxon>Bacteria</taxon>
        <taxon>Pseudomonadati</taxon>
        <taxon>Bacteroidota</taxon>
        <taxon>Bacteroidia</taxon>
        <taxon>Bacteroidales</taxon>
        <taxon>Bacteroidaceae</taxon>
        <taxon>Phocaeicola</taxon>
    </lineage>
</organism>